<dbReference type="AlphaFoldDB" id="A0AAD4KL67"/>
<organism evidence="1 2">
    <name type="scientific">Talaromyces proteolyticus</name>
    <dbReference type="NCBI Taxonomy" id="1131652"/>
    <lineage>
        <taxon>Eukaryota</taxon>
        <taxon>Fungi</taxon>
        <taxon>Dikarya</taxon>
        <taxon>Ascomycota</taxon>
        <taxon>Pezizomycotina</taxon>
        <taxon>Eurotiomycetes</taxon>
        <taxon>Eurotiomycetidae</taxon>
        <taxon>Eurotiales</taxon>
        <taxon>Trichocomaceae</taxon>
        <taxon>Talaromyces</taxon>
        <taxon>Talaromyces sect. Bacilispori</taxon>
    </lineage>
</organism>
<dbReference type="RefSeq" id="XP_046070425.1">
    <property type="nucleotide sequence ID" value="XM_046214232.1"/>
</dbReference>
<dbReference type="Proteomes" id="UP001201262">
    <property type="component" value="Unassembled WGS sequence"/>
</dbReference>
<accession>A0AAD4KL67</accession>
<reference evidence="1" key="1">
    <citation type="submission" date="2021-12" db="EMBL/GenBank/DDBJ databases">
        <title>Convergent genome expansion in fungi linked to evolution of root-endophyte symbiosis.</title>
        <authorList>
            <consortium name="DOE Joint Genome Institute"/>
            <person name="Ke Y.-H."/>
            <person name="Bonito G."/>
            <person name="Liao H.-L."/>
            <person name="Looney B."/>
            <person name="Rojas-Flechas A."/>
            <person name="Nash J."/>
            <person name="Hameed K."/>
            <person name="Schadt C."/>
            <person name="Martin F."/>
            <person name="Crous P.W."/>
            <person name="Miettinen O."/>
            <person name="Magnuson J.K."/>
            <person name="Labbe J."/>
            <person name="Jacobson D."/>
            <person name="Doktycz M.J."/>
            <person name="Veneault-Fourrey C."/>
            <person name="Kuo A."/>
            <person name="Mondo S."/>
            <person name="Calhoun S."/>
            <person name="Riley R."/>
            <person name="Ohm R."/>
            <person name="LaButti K."/>
            <person name="Andreopoulos B."/>
            <person name="Pangilinan J."/>
            <person name="Nolan M."/>
            <person name="Tritt A."/>
            <person name="Clum A."/>
            <person name="Lipzen A."/>
            <person name="Daum C."/>
            <person name="Barry K."/>
            <person name="Grigoriev I.V."/>
            <person name="Vilgalys R."/>
        </authorList>
    </citation>
    <scope>NUCLEOTIDE SEQUENCE</scope>
    <source>
        <strain evidence="1">PMI_201</strain>
    </source>
</reference>
<evidence type="ECO:0008006" key="3">
    <source>
        <dbReference type="Google" id="ProtNLM"/>
    </source>
</evidence>
<protein>
    <recommendedName>
        <fullName evidence="3">SnoaL-like domain-containing protein</fullName>
    </recommendedName>
</protein>
<sequence length="155" mass="17257">MTSTTEWPSTEVPQPVKDLIAKFMEVGDTKSDEAGHQLGYEVFVPNGKIKVNKRVIDGAEAIAATHRDQMASIKGRRHQVHKVYTCNEATDDLILIGSVERYLHDGRTLETDFAARLVIENASSENPQLSLFNAWSLQNANPSTSVRISQNSLQY</sequence>
<dbReference type="EMBL" id="JAJTJA010000008">
    <property type="protein sequence ID" value="KAH8695283.1"/>
    <property type="molecule type" value="Genomic_DNA"/>
</dbReference>
<keyword evidence="2" id="KW-1185">Reference proteome</keyword>
<dbReference type="GeneID" id="70244519"/>
<comment type="caution">
    <text evidence="1">The sequence shown here is derived from an EMBL/GenBank/DDBJ whole genome shotgun (WGS) entry which is preliminary data.</text>
</comment>
<gene>
    <name evidence="1" type="ORF">BGW36DRAFT_360987</name>
</gene>
<proteinExistence type="predicted"/>
<name>A0AAD4KL67_9EURO</name>
<evidence type="ECO:0000313" key="2">
    <source>
        <dbReference type="Proteomes" id="UP001201262"/>
    </source>
</evidence>
<evidence type="ECO:0000313" key="1">
    <source>
        <dbReference type="EMBL" id="KAH8695283.1"/>
    </source>
</evidence>